<dbReference type="PROSITE" id="PS50943">
    <property type="entry name" value="HTH_CROC1"/>
    <property type="match status" value="1"/>
</dbReference>
<sequence>MAFGDKLKEIREKQNLSQLDVANALGVSDRTVSVWERNLKMPNLESAIRLSHFLNVSLDLLIDEQDEFIMKSEAAYGLHGKKQAEQILKQAQGLFAGGELDEEDRDAFFRAMTDIYFDAKERAKKYTPKKYREK</sequence>
<evidence type="ECO:0000259" key="2">
    <source>
        <dbReference type="PROSITE" id="PS50943"/>
    </source>
</evidence>
<evidence type="ECO:0000256" key="1">
    <source>
        <dbReference type="ARBA" id="ARBA00023125"/>
    </source>
</evidence>
<dbReference type="Pfam" id="PF01381">
    <property type="entry name" value="HTH_3"/>
    <property type="match status" value="1"/>
</dbReference>
<comment type="caution">
    <text evidence="3">The sequence shown here is derived from an EMBL/GenBank/DDBJ whole genome shotgun (WGS) entry which is preliminary data.</text>
</comment>
<dbReference type="GO" id="GO:0003677">
    <property type="term" value="F:DNA binding"/>
    <property type="evidence" value="ECO:0007669"/>
    <property type="project" value="UniProtKB-KW"/>
</dbReference>
<dbReference type="InterPro" id="IPR010982">
    <property type="entry name" value="Lambda_DNA-bd_dom_sf"/>
</dbReference>
<evidence type="ECO:0000313" key="4">
    <source>
        <dbReference type="Proteomes" id="UP000610760"/>
    </source>
</evidence>
<dbReference type="AlphaFoldDB" id="A0A926I1Q6"/>
<dbReference type="EMBL" id="JACRSV010000001">
    <property type="protein sequence ID" value="MBC8558733.1"/>
    <property type="molecule type" value="Genomic_DNA"/>
</dbReference>
<reference evidence="3" key="1">
    <citation type="submission" date="2020-08" db="EMBL/GenBank/DDBJ databases">
        <title>Genome public.</title>
        <authorList>
            <person name="Liu C."/>
            <person name="Sun Q."/>
        </authorList>
    </citation>
    <scope>NUCLEOTIDE SEQUENCE</scope>
    <source>
        <strain evidence="3">NSJ-33</strain>
    </source>
</reference>
<dbReference type="PANTHER" id="PTHR46558:SF13">
    <property type="entry name" value="HTH-TYPE TRANSCRIPTIONAL REGULATOR IMMR"/>
    <property type="match status" value="1"/>
</dbReference>
<dbReference type="CDD" id="cd00093">
    <property type="entry name" value="HTH_XRE"/>
    <property type="match status" value="1"/>
</dbReference>
<organism evidence="3 4">
    <name type="scientific">Fumia xinanensis</name>
    <dbReference type="NCBI Taxonomy" id="2763659"/>
    <lineage>
        <taxon>Bacteria</taxon>
        <taxon>Bacillati</taxon>
        <taxon>Bacillota</taxon>
        <taxon>Clostridia</taxon>
        <taxon>Eubacteriales</taxon>
        <taxon>Oscillospiraceae</taxon>
        <taxon>Fumia</taxon>
    </lineage>
</organism>
<protein>
    <submittedName>
        <fullName evidence="3">Helix-turn-helix transcriptional regulator</fullName>
    </submittedName>
</protein>
<name>A0A926I1Q6_9FIRM</name>
<dbReference type="Proteomes" id="UP000610760">
    <property type="component" value="Unassembled WGS sequence"/>
</dbReference>
<evidence type="ECO:0000313" key="3">
    <source>
        <dbReference type="EMBL" id="MBC8558733.1"/>
    </source>
</evidence>
<dbReference type="InterPro" id="IPR001387">
    <property type="entry name" value="Cro/C1-type_HTH"/>
</dbReference>
<dbReference type="Gene3D" id="1.10.260.40">
    <property type="entry name" value="lambda repressor-like DNA-binding domains"/>
    <property type="match status" value="1"/>
</dbReference>
<dbReference type="SMART" id="SM00530">
    <property type="entry name" value="HTH_XRE"/>
    <property type="match status" value="1"/>
</dbReference>
<keyword evidence="1" id="KW-0238">DNA-binding</keyword>
<feature type="domain" description="HTH cro/C1-type" evidence="2">
    <location>
        <begin position="7"/>
        <end position="61"/>
    </location>
</feature>
<proteinExistence type="predicted"/>
<keyword evidence="4" id="KW-1185">Reference proteome</keyword>
<dbReference type="PANTHER" id="PTHR46558">
    <property type="entry name" value="TRACRIPTIONAL REGULATORY PROTEIN-RELATED-RELATED"/>
    <property type="match status" value="1"/>
</dbReference>
<gene>
    <name evidence="3" type="ORF">H8710_01485</name>
</gene>
<dbReference type="SUPFAM" id="SSF47413">
    <property type="entry name" value="lambda repressor-like DNA-binding domains"/>
    <property type="match status" value="1"/>
</dbReference>
<accession>A0A926I1Q6</accession>
<dbReference type="RefSeq" id="WP_249293618.1">
    <property type="nucleotide sequence ID" value="NZ_JACRSV010000001.1"/>
</dbReference>